<dbReference type="Gene3D" id="3.40.50.10140">
    <property type="entry name" value="Toll/interleukin-1 receptor homology (TIR) domain"/>
    <property type="match status" value="1"/>
</dbReference>
<dbReference type="PROSITE" id="PS51534">
    <property type="entry name" value="SEFIR"/>
    <property type="match status" value="1"/>
</dbReference>
<dbReference type="PANTHER" id="PTHR23150:SF19">
    <property type="entry name" value="FORMYLGLYCINE-GENERATING ENZYME"/>
    <property type="match status" value="1"/>
</dbReference>
<dbReference type="InterPro" id="IPR016187">
    <property type="entry name" value="CTDL_fold"/>
</dbReference>
<dbReference type="InterPro" id="IPR007111">
    <property type="entry name" value="NACHT_NTPase"/>
</dbReference>
<dbReference type="InterPro" id="IPR027417">
    <property type="entry name" value="P-loop_NTPase"/>
</dbReference>
<dbReference type="AlphaFoldDB" id="A0A317CCF2"/>
<dbReference type="Pfam" id="PF03781">
    <property type="entry name" value="FGE-sulfatase"/>
    <property type="match status" value="1"/>
</dbReference>
<dbReference type="InterPro" id="IPR042095">
    <property type="entry name" value="SUMF_sf"/>
</dbReference>
<dbReference type="OrthoDB" id="9768004at2"/>
<dbReference type="Pfam" id="PF05729">
    <property type="entry name" value="NACHT"/>
    <property type="match status" value="1"/>
</dbReference>
<dbReference type="Gene3D" id="3.40.50.300">
    <property type="entry name" value="P-loop containing nucleotide triphosphate hydrolases"/>
    <property type="match status" value="1"/>
</dbReference>
<dbReference type="InterPro" id="IPR051043">
    <property type="entry name" value="Sulfatase_Mod_Factor_Kinase"/>
</dbReference>
<dbReference type="Gene3D" id="3.90.1580.10">
    <property type="entry name" value="paralog of FGE (formylglycine-generating enzyme)"/>
    <property type="match status" value="1"/>
</dbReference>
<keyword evidence="3" id="KW-1185">Reference proteome</keyword>
<dbReference type="InterPro" id="IPR013568">
    <property type="entry name" value="SEFIR_dom"/>
</dbReference>
<name>A0A317CCF2_9GAMM</name>
<dbReference type="EMBL" id="QGKM01000039">
    <property type="protein sequence ID" value="PWQ96057.1"/>
    <property type="molecule type" value="Genomic_DNA"/>
</dbReference>
<reference evidence="2 3" key="1">
    <citation type="submission" date="2018-05" db="EMBL/GenBank/DDBJ databases">
        <title>Leucothrix arctica sp. nov., isolated from Arctic seawater.</title>
        <authorList>
            <person name="Choi A."/>
            <person name="Baek K."/>
        </authorList>
    </citation>
    <scope>NUCLEOTIDE SEQUENCE [LARGE SCALE GENOMIC DNA]</scope>
    <source>
        <strain evidence="2 3">JCM 18388</strain>
    </source>
</reference>
<sequence length="1009" mass="116097">MPTPPKLFISYSHDSPEHKKMVLDLAERFRKEKNIDCELDQHFEPGNPPEGWIKWMRDGVNQSDSVIMIFTPTYKDRYERNVDIGGNGVGYEGVVISQLLYQKYFTTNKFIPVICDNGELKHVTEELCDRNVYKVPSDFYVLADLIKGKRYNPLPPLAEIKAPEYPASTETAQAVTSGGSQRDTELAYLGTLLDAEHAQFTQNNYITLSGDFQSDGKRIPNMFMASSFKHQSHHSPDEAHERIQGESTYCDDLISAFRQYKRLVILGEPGAGKTFSLWKIAAESANKALTDENAAIPVVIPLNKWTDENQSLDSFVLQQMGSLAPYYPALFKAGRLLPLLDALNEIPFDQRAQKLPQVKTWINQKFSHLLLSCRERDYGGDLVQALDRLDIEPLSPPRVHDFLCQYFGILFQGSPQGQQTAEQLFWELAGGESMQQAWEHWQDDRPEWKVRLHSTLGNRWLYSNTKERVIGTCKRLNHLWKPYTPPDRHNFWEEKLPDDWYWAGKDHPASDYFSDSRRLMKLAQNPYLLNLIVSIYHRDQQLPSSRYQLFDSFVSDLLRREVKDHEKVQAKPAIPDQEALLDSLKRLAWQLQGHAGADEARTTLSRDEVAKHQLISPDQLQFAASASLLELTNQTVRFSHQLLQEYFTAQSFEARIANGLKASELWLKENWWETNGWEEAAKLAADYDDNPIPFLHWLAEGQPRLAAEIAREQQLLDQKQALFSTYKAQWQAAITDVERYPNPHERHAISTVLAWLGWDNRAGIGLNEQGLPDIHWLEVPAGEFIYGEDDAQQTLHLDTFYVSQYPVTNAQFKVFVESGAYDDPQWWEGLEKEDEPPEHEWTESNRPVELVNWFDAIAYCRWLSAQTGLDIQLPTELHWEKMARGAEGLAYPWGADYVSGNANVDEVWKKDGPYYLKETSAVGIYTQTKTPCGAMDTSGNVWEWCVNKYDDPEVTTIDRSDDWRVVRGGAWNGLAEYCRSAFRLYRHPLYRHDALGFRLLCFSSPMTDR</sequence>
<dbReference type="InterPro" id="IPR005532">
    <property type="entry name" value="SUMF_dom"/>
</dbReference>
<dbReference type="Proteomes" id="UP000245539">
    <property type="component" value="Unassembled WGS sequence"/>
</dbReference>
<organism evidence="2 3">
    <name type="scientific">Leucothrix pacifica</name>
    <dbReference type="NCBI Taxonomy" id="1247513"/>
    <lineage>
        <taxon>Bacteria</taxon>
        <taxon>Pseudomonadati</taxon>
        <taxon>Pseudomonadota</taxon>
        <taxon>Gammaproteobacteria</taxon>
        <taxon>Thiotrichales</taxon>
        <taxon>Thiotrichaceae</taxon>
        <taxon>Leucothrix</taxon>
    </lineage>
</organism>
<gene>
    <name evidence="2" type="ORF">DKW60_13470</name>
</gene>
<dbReference type="GO" id="GO:0120147">
    <property type="term" value="F:formylglycine-generating oxidase activity"/>
    <property type="evidence" value="ECO:0007669"/>
    <property type="project" value="TreeGrafter"/>
</dbReference>
<accession>A0A317CCF2</accession>
<evidence type="ECO:0000313" key="2">
    <source>
        <dbReference type="EMBL" id="PWQ96057.1"/>
    </source>
</evidence>
<dbReference type="PANTHER" id="PTHR23150">
    <property type="entry name" value="SULFATASE MODIFYING FACTOR 1, 2"/>
    <property type="match status" value="1"/>
</dbReference>
<dbReference type="RefSeq" id="WP_109838180.1">
    <property type="nucleotide sequence ID" value="NZ_QGKM01000039.1"/>
</dbReference>
<protein>
    <recommendedName>
        <fullName evidence="1">SEFIR domain-containing protein</fullName>
    </recommendedName>
</protein>
<feature type="domain" description="SEFIR" evidence="1">
    <location>
        <begin position="4"/>
        <end position="144"/>
    </location>
</feature>
<dbReference type="Pfam" id="PF08357">
    <property type="entry name" value="SEFIR"/>
    <property type="match status" value="1"/>
</dbReference>
<dbReference type="InterPro" id="IPR035897">
    <property type="entry name" value="Toll_tir_struct_dom_sf"/>
</dbReference>
<comment type="caution">
    <text evidence="2">The sequence shown here is derived from an EMBL/GenBank/DDBJ whole genome shotgun (WGS) entry which is preliminary data.</text>
</comment>
<evidence type="ECO:0000313" key="3">
    <source>
        <dbReference type="Proteomes" id="UP000245539"/>
    </source>
</evidence>
<proteinExistence type="predicted"/>
<dbReference type="SUPFAM" id="SSF56436">
    <property type="entry name" value="C-type lectin-like"/>
    <property type="match status" value="1"/>
</dbReference>
<evidence type="ECO:0000259" key="1">
    <source>
        <dbReference type="PROSITE" id="PS51534"/>
    </source>
</evidence>